<dbReference type="Pfam" id="PF12840">
    <property type="entry name" value="HTH_20"/>
    <property type="match status" value="1"/>
</dbReference>
<organism evidence="5 6">
    <name type="scientific">Promicromonospora umidemergens</name>
    <dbReference type="NCBI Taxonomy" id="629679"/>
    <lineage>
        <taxon>Bacteria</taxon>
        <taxon>Bacillati</taxon>
        <taxon>Actinomycetota</taxon>
        <taxon>Actinomycetes</taxon>
        <taxon>Micrococcales</taxon>
        <taxon>Promicromonosporaceae</taxon>
        <taxon>Promicromonospora</taxon>
    </lineage>
</organism>
<evidence type="ECO:0000256" key="2">
    <source>
        <dbReference type="ARBA" id="ARBA00023125"/>
    </source>
</evidence>
<dbReference type="InterPro" id="IPR036390">
    <property type="entry name" value="WH_DNA-bd_sf"/>
</dbReference>
<gene>
    <name evidence="5" type="ORF">GCM10023198_33690</name>
</gene>
<accession>A0ABP8XHN8</accession>
<dbReference type="SUPFAM" id="SSF46785">
    <property type="entry name" value="Winged helix' DNA-binding domain"/>
    <property type="match status" value="1"/>
</dbReference>
<protein>
    <submittedName>
        <fullName evidence="5">Winged helix-turn-helix domain-containing protein</fullName>
    </submittedName>
</protein>
<dbReference type="SMART" id="SM00418">
    <property type="entry name" value="HTH_ARSR"/>
    <property type="match status" value="1"/>
</dbReference>
<dbReference type="EMBL" id="BAABHM010000015">
    <property type="protein sequence ID" value="GAA4708344.1"/>
    <property type="molecule type" value="Genomic_DNA"/>
</dbReference>
<dbReference type="InterPro" id="IPR001845">
    <property type="entry name" value="HTH_ArsR_DNA-bd_dom"/>
</dbReference>
<dbReference type="InterPro" id="IPR036388">
    <property type="entry name" value="WH-like_DNA-bd_sf"/>
</dbReference>
<dbReference type="InterPro" id="IPR011991">
    <property type="entry name" value="ArsR-like_HTH"/>
</dbReference>
<dbReference type="Proteomes" id="UP001500843">
    <property type="component" value="Unassembled WGS sequence"/>
</dbReference>
<evidence type="ECO:0000256" key="3">
    <source>
        <dbReference type="ARBA" id="ARBA00023163"/>
    </source>
</evidence>
<keyword evidence="6" id="KW-1185">Reference proteome</keyword>
<dbReference type="RefSeq" id="WP_253874639.1">
    <property type="nucleotide sequence ID" value="NZ_BAABHM010000015.1"/>
</dbReference>
<evidence type="ECO:0000313" key="5">
    <source>
        <dbReference type="EMBL" id="GAA4708344.1"/>
    </source>
</evidence>
<keyword evidence="3" id="KW-0804">Transcription</keyword>
<reference evidence="6" key="1">
    <citation type="journal article" date="2019" name="Int. J. Syst. Evol. Microbiol.">
        <title>The Global Catalogue of Microorganisms (GCM) 10K type strain sequencing project: providing services to taxonomists for standard genome sequencing and annotation.</title>
        <authorList>
            <consortium name="The Broad Institute Genomics Platform"/>
            <consortium name="The Broad Institute Genome Sequencing Center for Infectious Disease"/>
            <person name="Wu L."/>
            <person name="Ma J."/>
        </authorList>
    </citation>
    <scope>NUCLEOTIDE SEQUENCE [LARGE SCALE GENOMIC DNA]</scope>
    <source>
        <strain evidence="6">JCM 17975</strain>
    </source>
</reference>
<feature type="domain" description="HTH arsR-type" evidence="4">
    <location>
        <begin position="228"/>
        <end position="299"/>
    </location>
</feature>
<evidence type="ECO:0000259" key="4">
    <source>
        <dbReference type="SMART" id="SM00418"/>
    </source>
</evidence>
<evidence type="ECO:0000256" key="1">
    <source>
        <dbReference type="ARBA" id="ARBA00023015"/>
    </source>
</evidence>
<dbReference type="InterPro" id="IPR051011">
    <property type="entry name" value="Metal_resp_trans_reg"/>
</dbReference>
<name>A0ABP8XHN8_9MICO</name>
<comment type="caution">
    <text evidence="5">The sequence shown here is derived from an EMBL/GenBank/DDBJ whole genome shotgun (WGS) entry which is preliminary data.</text>
</comment>
<dbReference type="PANTHER" id="PTHR43132:SF8">
    <property type="entry name" value="HTH-TYPE TRANSCRIPTIONAL REGULATOR KMTR"/>
    <property type="match status" value="1"/>
</dbReference>
<dbReference type="PANTHER" id="PTHR43132">
    <property type="entry name" value="ARSENICAL RESISTANCE OPERON REPRESSOR ARSR-RELATED"/>
    <property type="match status" value="1"/>
</dbReference>
<dbReference type="CDD" id="cd00090">
    <property type="entry name" value="HTH_ARSR"/>
    <property type="match status" value="1"/>
</dbReference>
<evidence type="ECO:0000313" key="6">
    <source>
        <dbReference type="Proteomes" id="UP001500843"/>
    </source>
</evidence>
<proteinExistence type="predicted"/>
<sequence>MWELVLSVHQVTRPESYFGSWSRLSRRRLAEARLLRDAELLATLAPSRGYFPDFLTPADRPAEFEAGVETALSTNKHRLRAEVGRLDGGRGAGPWLDDIAAGRPAALHRLGLAMRRYHRTVMSPHVDQAAEITGRWVARLAHRTLTHGVDAVLSRLGPATRWRTPVLEVDYPVRRDLHLEGRGLSLVPTFFGVNHPITLADPLLQPVLVYPVSREPFWLPGGGRPQGEALSELLGETRAAVLRLIDVELTTTALAARTRTSPSSVSRHTAVLRRAGLITTRRSGTSVLHLRTTMGDGLVHGG</sequence>
<dbReference type="Gene3D" id="1.10.10.10">
    <property type="entry name" value="Winged helix-like DNA-binding domain superfamily/Winged helix DNA-binding domain"/>
    <property type="match status" value="1"/>
</dbReference>
<keyword evidence="2" id="KW-0238">DNA-binding</keyword>
<keyword evidence="1" id="KW-0805">Transcription regulation</keyword>
<dbReference type="PRINTS" id="PR00778">
    <property type="entry name" value="HTHARSR"/>
</dbReference>